<organism evidence="2 3">
    <name type="scientific">Meganyctiphanes norvegica</name>
    <name type="common">Northern krill</name>
    <name type="synonym">Thysanopoda norvegica</name>
    <dbReference type="NCBI Taxonomy" id="48144"/>
    <lineage>
        <taxon>Eukaryota</taxon>
        <taxon>Metazoa</taxon>
        <taxon>Ecdysozoa</taxon>
        <taxon>Arthropoda</taxon>
        <taxon>Crustacea</taxon>
        <taxon>Multicrustacea</taxon>
        <taxon>Malacostraca</taxon>
        <taxon>Eumalacostraca</taxon>
        <taxon>Eucarida</taxon>
        <taxon>Euphausiacea</taxon>
        <taxon>Euphausiidae</taxon>
        <taxon>Meganyctiphanes</taxon>
    </lineage>
</organism>
<protein>
    <submittedName>
        <fullName evidence="2">Uncharacterized protein</fullName>
    </submittedName>
</protein>
<evidence type="ECO:0000256" key="1">
    <source>
        <dbReference type="SAM" id="MobiDB-lite"/>
    </source>
</evidence>
<proteinExistence type="predicted"/>
<evidence type="ECO:0000313" key="2">
    <source>
        <dbReference type="EMBL" id="CAL4124814.1"/>
    </source>
</evidence>
<dbReference type="AlphaFoldDB" id="A0AAV2RJH8"/>
<reference evidence="2 3" key="1">
    <citation type="submission" date="2024-05" db="EMBL/GenBank/DDBJ databases">
        <authorList>
            <person name="Wallberg A."/>
        </authorList>
    </citation>
    <scope>NUCLEOTIDE SEQUENCE [LARGE SCALE GENOMIC DNA]</scope>
</reference>
<feature type="non-terminal residue" evidence="2">
    <location>
        <position position="1"/>
    </location>
</feature>
<dbReference type="Proteomes" id="UP001497623">
    <property type="component" value="Unassembled WGS sequence"/>
</dbReference>
<gene>
    <name evidence="2" type="ORF">MNOR_LOCUS24791</name>
</gene>
<comment type="caution">
    <text evidence="2">The sequence shown here is derived from an EMBL/GenBank/DDBJ whole genome shotgun (WGS) entry which is preliminary data.</text>
</comment>
<sequence length="118" mass="13860">NDYEMEKRFTMERRKTKNTGMEKQFTMERRKTKKKGLPSIPEKGPLPSLEVRGLFHEQLNASLIRIQDEVDSRDTPEESRGPKLLQERLLDIQRISNTIGTEDKPCIKHLAYLLNQHL</sequence>
<feature type="region of interest" description="Disordered" evidence="1">
    <location>
        <begin position="27"/>
        <end position="48"/>
    </location>
</feature>
<dbReference type="EMBL" id="CAXKWB010023024">
    <property type="protein sequence ID" value="CAL4124814.1"/>
    <property type="molecule type" value="Genomic_DNA"/>
</dbReference>
<evidence type="ECO:0000313" key="3">
    <source>
        <dbReference type="Proteomes" id="UP001497623"/>
    </source>
</evidence>
<keyword evidence="3" id="KW-1185">Reference proteome</keyword>
<name>A0AAV2RJH8_MEGNR</name>
<accession>A0AAV2RJH8</accession>